<dbReference type="Proteomes" id="UP000516173">
    <property type="component" value="Chromosome"/>
</dbReference>
<keyword evidence="1" id="KW-0732">Signal</keyword>
<dbReference type="InterPro" id="IPR017868">
    <property type="entry name" value="Filamin/ABP280_repeat-like"/>
</dbReference>
<feature type="chain" id="PRO_5028829361" evidence="1">
    <location>
        <begin position="36"/>
        <end position="141"/>
    </location>
</feature>
<organism evidence="2 3">
    <name type="scientific">Nocardia wallacei</name>
    <dbReference type="NCBI Taxonomy" id="480035"/>
    <lineage>
        <taxon>Bacteria</taxon>
        <taxon>Bacillati</taxon>
        <taxon>Actinomycetota</taxon>
        <taxon>Actinomycetes</taxon>
        <taxon>Mycobacteriales</taxon>
        <taxon>Nocardiaceae</taxon>
        <taxon>Nocardia</taxon>
    </lineage>
</organism>
<gene>
    <name evidence="2" type="ORF">NWFMUON74_54770</name>
</gene>
<dbReference type="AlphaFoldDB" id="A0A7G1KQZ3"/>
<keyword evidence="3" id="KW-1185">Reference proteome</keyword>
<evidence type="ECO:0000313" key="3">
    <source>
        <dbReference type="Proteomes" id="UP000516173"/>
    </source>
</evidence>
<dbReference type="EMBL" id="AP023396">
    <property type="protein sequence ID" value="BCK57705.1"/>
    <property type="molecule type" value="Genomic_DNA"/>
</dbReference>
<proteinExistence type="predicted"/>
<accession>A0A7G1KQZ3</accession>
<protein>
    <submittedName>
        <fullName evidence="2">Uncharacterized protein</fullName>
    </submittedName>
</protein>
<sequence>MHMISRTPARRASTVAAGAVAAAAFGLLAAQPADASVTRLGATPDLSVGRATNYGTGCRYTLQAFVDDPAAPVTFYDNGVPVARVRPAGAYALAGWVPATQGPHTLTAVQDGQPAELPPAPLGLRVGQGVPLGFGCGVFGG</sequence>
<reference evidence="2 3" key="1">
    <citation type="submission" date="2020-08" db="EMBL/GenBank/DDBJ databases">
        <title>Genome Sequencing of Nocardia wallacei strain FMUON74 and assembly.</title>
        <authorList>
            <person name="Toyokawa M."/>
            <person name="Uesaka K."/>
        </authorList>
    </citation>
    <scope>NUCLEOTIDE SEQUENCE [LARGE SCALE GENOMIC DNA]</scope>
    <source>
        <strain evidence="2 3">FMUON74</strain>
    </source>
</reference>
<evidence type="ECO:0000313" key="2">
    <source>
        <dbReference type="EMBL" id="BCK57705.1"/>
    </source>
</evidence>
<name>A0A7G1KQZ3_9NOCA</name>
<evidence type="ECO:0000256" key="1">
    <source>
        <dbReference type="SAM" id="SignalP"/>
    </source>
</evidence>
<dbReference type="PROSITE" id="PS50194">
    <property type="entry name" value="FILAMIN_REPEAT"/>
    <property type="match status" value="1"/>
</dbReference>
<feature type="signal peptide" evidence="1">
    <location>
        <begin position="1"/>
        <end position="35"/>
    </location>
</feature>
<dbReference type="KEGG" id="nwl:NWFMUON74_54770"/>